<dbReference type="Proteomes" id="UP001596328">
    <property type="component" value="Unassembled WGS sequence"/>
</dbReference>
<dbReference type="InterPro" id="IPR036026">
    <property type="entry name" value="Seven-hairpin_glycosidases"/>
</dbReference>
<feature type="region of interest" description="Disordered" evidence="1">
    <location>
        <begin position="1"/>
        <end position="30"/>
    </location>
</feature>
<evidence type="ECO:0000256" key="1">
    <source>
        <dbReference type="SAM" id="MobiDB-lite"/>
    </source>
</evidence>
<sequence>GGGAETGAEDESTTRQPAEPVPRTTLSGADVEVESFELRQLSRSDWPQQVPAECRYSPDETVSANNLAYRDDGSTVDPLASARNVLGMLQCYEQSEEDVYLQKATEMATALYEAGESYDSGLFFPHDYAVRPHEGAGVDWTVGAPWYSATTQGVALSAFARLYTYSLNESVWMYAEEVLRSFNTVVTRADGPRAENPWAACVDDGYLWLEKYAQLPPSHVLSGMSLAAWGLYEQWMALQSSLARELFRATATTVKAYAEEFRNAGGPSYYCLAHEVPAPQYHSAHIRQLRTFSDITGDEAFAATARQFEADAGSAG</sequence>
<protein>
    <submittedName>
        <fullName evidence="3">D-glucuronyl C5-epimerase family protein</fullName>
    </submittedName>
</protein>
<name>A0ABD5S3T4_9EURY</name>
<comment type="caution">
    <text evidence="3">The sequence shown here is derived from an EMBL/GenBank/DDBJ whole genome shotgun (WGS) entry which is preliminary data.</text>
</comment>
<gene>
    <name evidence="3" type="ORF">ACFQE1_17790</name>
</gene>
<dbReference type="SUPFAM" id="SSF48225">
    <property type="entry name" value="Seven-hairpin glycosidases"/>
    <property type="match status" value="1"/>
</dbReference>
<evidence type="ECO:0000259" key="2">
    <source>
        <dbReference type="Pfam" id="PF06662"/>
    </source>
</evidence>
<dbReference type="Pfam" id="PF06662">
    <property type="entry name" value="C5-epim_C"/>
    <property type="match status" value="1"/>
</dbReference>
<dbReference type="EMBL" id="JBHSWU010000939">
    <property type="protein sequence ID" value="MFC6726182.1"/>
    <property type="molecule type" value="Genomic_DNA"/>
</dbReference>
<feature type="domain" description="D-glucuronyl C5-epimerase C-terminal" evidence="2">
    <location>
        <begin position="139"/>
        <end position="309"/>
    </location>
</feature>
<reference evidence="3 4" key="1">
    <citation type="journal article" date="2019" name="Int. J. Syst. Evol. Microbiol.">
        <title>The Global Catalogue of Microorganisms (GCM) 10K type strain sequencing project: providing services to taxonomists for standard genome sequencing and annotation.</title>
        <authorList>
            <consortium name="The Broad Institute Genomics Platform"/>
            <consortium name="The Broad Institute Genome Sequencing Center for Infectious Disease"/>
            <person name="Wu L."/>
            <person name="Ma J."/>
        </authorList>
    </citation>
    <scope>NUCLEOTIDE SEQUENCE [LARGE SCALE GENOMIC DNA]</scope>
    <source>
        <strain evidence="3 4">NBRC 111368</strain>
    </source>
</reference>
<accession>A0ABD5S3T4</accession>
<keyword evidence="4" id="KW-1185">Reference proteome</keyword>
<organism evidence="3 4">
    <name type="scientific">Halobium palmae</name>
    <dbReference type="NCBI Taxonomy" id="1776492"/>
    <lineage>
        <taxon>Archaea</taxon>
        <taxon>Methanobacteriati</taxon>
        <taxon>Methanobacteriota</taxon>
        <taxon>Stenosarchaea group</taxon>
        <taxon>Halobacteria</taxon>
        <taxon>Halobacteriales</taxon>
        <taxon>Haloferacaceae</taxon>
        <taxon>Halobium</taxon>
    </lineage>
</organism>
<dbReference type="InterPro" id="IPR010598">
    <property type="entry name" value="C5-epim_C"/>
</dbReference>
<feature type="non-terminal residue" evidence="3">
    <location>
        <position position="1"/>
    </location>
</feature>
<proteinExistence type="predicted"/>
<evidence type="ECO:0000313" key="4">
    <source>
        <dbReference type="Proteomes" id="UP001596328"/>
    </source>
</evidence>
<evidence type="ECO:0000313" key="3">
    <source>
        <dbReference type="EMBL" id="MFC6726182.1"/>
    </source>
</evidence>
<dbReference type="AlphaFoldDB" id="A0ABD5S3T4"/>